<evidence type="ECO:0000313" key="1">
    <source>
        <dbReference type="EMBL" id="QNS03488.1"/>
    </source>
</evidence>
<dbReference type="Gene3D" id="1.10.357.10">
    <property type="entry name" value="Tetracycline Repressor, domain 2"/>
    <property type="match status" value="1"/>
</dbReference>
<dbReference type="Proteomes" id="UP000516428">
    <property type="component" value="Chromosome"/>
</dbReference>
<name>A0A7H1B433_9ACTN</name>
<sequence>MPRPTLDDAALLRISSCCADVMITAGDTSAPVAELAESFTDRPEASIHRLMRLTFQDLGLRRVWREAAHETARLIRPAVEEPTGTPVDSLATTLAAGQAVTAAITVLEHLVSEERALGDLVDETVRALHGTAAAQDLSAQGHVRGKLVLDVTAGGLLVLPVSTGRGTAGACRRAR</sequence>
<gene>
    <name evidence="1" type="ORF">IAG42_07465</name>
</gene>
<proteinExistence type="predicted"/>
<reference evidence="1 2" key="1">
    <citation type="submission" date="2020-09" db="EMBL/GenBank/DDBJ databases">
        <title>A novel species.</title>
        <authorList>
            <person name="Gao J."/>
        </authorList>
    </citation>
    <scope>NUCLEOTIDE SEQUENCE [LARGE SCALE GENOMIC DNA]</scope>
    <source>
        <strain evidence="1 2">CRXT-Y-14</strain>
    </source>
</reference>
<evidence type="ECO:0000313" key="2">
    <source>
        <dbReference type="Proteomes" id="UP000516428"/>
    </source>
</evidence>
<organism evidence="1 2">
    <name type="scientific">Streptomyces xanthii</name>
    <dbReference type="NCBI Taxonomy" id="2768069"/>
    <lineage>
        <taxon>Bacteria</taxon>
        <taxon>Bacillati</taxon>
        <taxon>Actinomycetota</taxon>
        <taxon>Actinomycetes</taxon>
        <taxon>Kitasatosporales</taxon>
        <taxon>Streptomycetaceae</taxon>
        <taxon>Streptomyces</taxon>
    </lineage>
</organism>
<dbReference type="KEGG" id="sxn:IAG42_07465"/>
<accession>A0A7H1B433</accession>
<dbReference type="AlphaFoldDB" id="A0A7H1B433"/>
<dbReference type="RefSeq" id="WP_188336242.1">
    <property type="nucleotide sequence ID" value="NZ_CP061281.1"/>
</dbReference>
<keyword evidence="2" id="KW-1185">Reference proteome</keyword>
<protein>
    <submittedName>
        <fullName evidence="1">Uncharacterized protein</fullName>
    </submittedName>
</protein>
<dbReference type="EMBL" id="CP061281">
    <property type="protein sequence ID" value="QNS03488.1"/>
    <property type="molecule type" value="Genomic_DNA"/>
</dbReference>